<accession>A0A371P922</accession>
<dbReference type="RefSeq" id="WP_119702562.1">
    <property type="nucleotide sequence ID" value="NZ_JBHSOI010000001.1"/>
</dbReference>
<dbReference type="PANTHER" id="PTHR43179">
    <property type="entry name" value="RHAMNOSYLTRANSFERASE WBBL"/>
    <property type="match status" value="1"/>
</dbReference>
<evidence type="ECO:0000313" key="6">
    <source>
        <dbReference type="EMBL" id="REK72447.1"/>
    </source>
</evidence>
<sequence length="282" mass="30275">MSVVVVTIVHGRDEHLARQREGLRRSTRVPDRHVVVAMDDPSVEAPGDLPFGTTVVDVPRTDGLLPLARARNLGARTAVEAGATLLVFLDVDCIPAPGLVAAYAEAAAGPVTRDDLLCGPVAYLPPATAGGYDLDALDGLADPHPARPAPAVGRVERDAAGHDLFWSLSFAVTPSTWETVGGFDERYAGYGAEDTDFARRAADAGRALAWVGSARSFHQHHPVSSPPVEHVVDIVRNAGIFHDTWGQWPMRGWLDAFERDGLVGRRDDGRYVVRPDCVPTGR</sequence>
<evidence type="ECO:0000256" key="3">
    <source>
        <dbReference type="ARBA" id="ARBA00022676"/>
    </source>
</evidence>
<keyword evidence="4 6" id="KW-0808">Transferase</keyword>
<dbReference type="SUPFAM" id="SSF53448">
    <property type="entry name" value="Nucleotide-diphospho-sugar transferases"/>
    <property type="match status" value="1"/>
</dbReference>
<keyword evidence="3" id="KW-0328">Glycosyltransferase</keyword>
<dbReference type="GO" id="GO:0016757">
    <property type="term" value="F:glycosyltransferase activity"/>
    <property type="evidence" value="ECO:0007669"/>
    <property type="project" value="UniProtKB-KW"/>
</dbReference>
<comment type="similarity">
    <text evidence="2">Belongs to the glycosyltransferase 2 family.</text>
</comment>
<dbReference type="Proteomes" id="UP000265581">
    <property type="component" value="Unassembled WGS sequence"/>
</dbReference>
<dbReference type="Gene3D" id="3.90.550.10">
    <property type="entry name" value="Spore Coat Polysaccharide Biosynthesis Protein SpsA, Chain A"/>
    <property type="match status" value="1"/>
</dbReference>
<dbReference type="PANTHER" id="PTHR43179:SF12">
    <property type="entry name" value="GALACTOFURANOSYLTRANSFERASE GLFT2"/>
    <property type="match status" value="1"/>
</dbReference>
<keyword evidence="7" id="KW-1185">Reference proteome</keyword>
<organism evidence="6 7">
    <name type="scientific">Aeromicrobium endophyticum</name>
    <dbReference type="NCBI Taxonomy" id="2292704"/>
    <lineage>
        <taxon>Bacteria</taxon>
        <taxon>Bacillati</taxon>
        <taxon>Actinomycetota</taxon>
        <taxon>Actinomycetes</taxon>
        <taxon>Propionibacteriales</taxon>
        <taxon>Nocardioidaceae</taxon>
        <taxon>Aeromicrobium</taxon>
    </lineage>
</organism>
<protein>
    <submittedName>
        <fullName evidence="6">Glycosyltransferase family 2 protein</fullName>
    </submittedName>
</protein>
<feature type="domain" description="Galactosyltransferase C-terminal" evidence="5">
    <location>
        <begin position="169"/>
        <end position="211"/>
    </location>
</feature>
<evidence type="ECO:0000259" key="5">
    <source>
        <dbReference type="Pfam" id="PF02709"/>
    </source>
</evidence>
<gene>
    <name evidence="6" type="ORF">DX116_02115</name>
</gene>
<proteinExistence type="inferred from homology"/>
<comment type="pathway">
    <text evidence="1">Cell wall biogenesis; cell wall polysaccharide biosynthesis.</text>
</comment>
<dbReference type="AlphaFoldDB" id="A0A371P922"/>
<evidence type="ECO:0000256" key="4">
    <source>
        <dbReference type="ARBA" id="ARBA00022679"/>
    </source>
</evidence>
<comment type="caution">
    <text evidence="6">The sequence shown here is derived from an EMBL/GenBank/DDBJ whole genome shotgun (WGS) entry which is preliminary data.</text>
</comment>
<name>A0A371P922_9ACTN</name>
<reference evidence="6 7" key="1">
    <citation type="submission" date="2018-08" db="EMBL/GenBank/DDBJ databases">
        <title>Aeromicrobium sp. M2KJ-4, whole genome shotgun sequence.</title>
        <authorList>
            <person name="Tuo L."/>
        </authorList>
    </citation>
    <scope>NUCLEOTIDE SEQUENCE [LARGE SCALE GENOMIC DNA]</scope>
    <source>
        <strain evidence="6 7">M2KJ-4</strain>
    </source>
</reference>
<evidence type="ECO:0000313" key="7">
    <source>
        <dbReference type="Proteomes" id="UP000265581"/>
    </source>
</evidence>
<evidence type="ECO:0000256" key="2">
    <source>
        <dbReference type="ARBA" id="ARBA00006739"/>
    </source>
</evidence>
<dbReference type="OrthoDB" id="6653642at2"/>
<dbReference type="Pfam" id="PF02709">
    <property type="entry name" value="Glyco_transf_7C"/>
    <property type="match status" value="1"/>
</dbReference>
<dbReference type="CDD" id="cd00761">
    <property type="entry name" value="Glyco_tranf_GTA_type"/>
    <property type="match status" value="1"/>
</dbReference>
<dbReference type="EMBL" id="QUBR01000001">
    <property type="protein sequence ID" value="REK72447.1"/>
    <property type="molecule type" value="Genomic_DNA"/>
</dbReference>
<dbReference type="InterPro" id="IPR029044">
    <property type="entry name" value="Nucleotide-diphossugar_trans"/>
</dbReference>
<dbReference type="InterPro" id="IPR027791">
    <property type="entry name" value="Galactosyl_T_C"/>
</dbReference>
<evidence type="ECO:0000256" key="1">
    <source>
        <dbReference type="ARBA" id="ARBA00004776"/>
    </source>
</evidence>